<evidence type="ECO:0000313" key="7">
    <source>
        <dbReference type="EMBL" id="NEU72860.1"/>
    </source>
</evidence>
<dbReference type="PROSITE" id="PS00108">
    <property type="entry name" value="PROTEIN_KINASE_ST"/>
    <property type="match status" value="1"/>
</dbReference>
<dbReference type="AlphaFoldDB" id="A0A846H8C0"/>
<dbReference type="PROSITE" id="PS00107">
    <property type="entry name" value="PROTEIN_KINASE_ATP"/>
    <property type="match status" value="1"/>
</dbReference>
<keyword evidence="7" id="KW-0723">Serine/threonine-protein kinase</keyword>
<feature type="domain" description="Protein kinase" evidence="6">
    <location>
        <begin position="19"/>
        <end position="300"/>
    </location>
</feature>
<evidence type="ECO:0000313" key="8">
    <source>
        <dbReference type="Proteomes" id="UP000031549"/>
    </source>
</evidence>
<evidence type="ECO:0000256" key="3">
    <source>
        <dbReference type="ARBA" id="ARBA00022777"/>
    </source>
</evidence>
<organism evidence="7 8">
    <name type="scientific">Hassallia byssoidea VB512170</name>
    <dbReference type="NCBI Taxonomy" id="1304833"/>
    <lineage>
        <taxon>Bacteria</taxon>
        <taxon>Bacillati</taxon>
        <taxon>Cyanobacteriota</taxon>
        <taxon>Cyanophyceae</taxon>
        <taxon>Nostocales</taxon>
        <taxon>Tolypothrichaceae</taxon>
        <taxon>Hassallia</taxon>
    </lineage>
</organism>
<proteinExistence type="predicted"/>
<dbReference type="Gene3D" id="1.10.510.10">
    <property type="entry name" value="Transferase(Phosphotransferase) domain 1"/>
    <property type="match status" value="1"/>
</dbReference>
<dbReference type="PROSITE" id="PS50011">
    <property type="entry name" value="PROTEIN_KINASE_DOM"/>
    <property type="match status" value="1"/>
</dbReference>
<keyword evidence="2 5" id="KW-0547">Nucleotide-binding</keyword>
<keyword evidence="4 5" id="KW-0067">ATP-binding</keyword>
<keyword evidence="1" id="KW-0808">Transferase</keyword>
<dbReference type="InterPro" id="IPR017441">
    <property type="entry name" value="Protein_kinase_ATP_BS"/>
</dbReference>
<dbReference type="InterPro" id="IPR011009">
    <property type="entry name" value="Kinase-like_dom_sf"/>
</dbReference>
<gene>
    <name evidence="7" type="ORF">PI95_009835</name>
</gene>
<feature type="binding site" evidence="5">
    <location>
        <position position="49"/>
    </location>
    <ligand>
        <name>ATP</name>
        <dbReference type="ChEBI" id="CHEBI:30616"/>
    </ligand>
</feature>
<evidence type="ECO:0000256" key="1">
    <source>
        <dbReference type="ARBA" id="ARBA00022679"/>
    </source>
</evidence>
<dbReference type="SMART" id="SM00220">
    <property type="entry name" value="S_TKc"/>
    <property type="match status" value="1"/>
</dbReference>
<evidence type="ECO:0000256" key="5">
    <source>
        <dbReference type="PROSITE-ProRule" id="PRU10141"/>
    </source>
</evidence>
<dbReference type="PANTHER" id="PTHR43289">
    <property type="entry name" value="MITOGEN-ACTIVATED PROTEIN KINASE KINASE KINASE 20-RELATED"/>
    <property type="match status" value="1"/>
</dbReference>
<dbReference type="PANTHER" id="PTHR43289:SF34">
    <property type="entry name" value="SERINE_THREONINE-PROTEIN KINASE YBDM-RELATED"/>
    <property type="match status" value="1"/>
</dbReference>
<reference evidence="7 8" key="1">
    <citation type="journal article" date="2015" name="Genome Announc.">
        <title>Draft Genome Sequence of Cyanobacterium Hassallia byssoidea Strain VB512170, Isolated from Monuments in India.</title>
        <authorList>
            <person name="Singh D."/>
            <person name="Chandrababunaidu M.M."/>
            <person name="Panda A."/>
            <person name="Sen D."/>
            <person name="Bhattacharyya S."/>
            <person name="Adhikary S.P."/>
            <person name="Tripathy S."/>
        </authorList>
    </citation>
    <scope>NUCLEOTIDE SEQUENCE [LARGE SCALE GENOMIC DNA]</scope>
    <source>
        <strain evidence="7 8">VB512170</strain>
    </source>
</reference>
<dbReference type="SUPFAM" id="SSF56112">
    <property type="entry name" value="Protein kinase-like (PK-like)"/>
    <property type="match status" value="1"/>
</dbReference>
<dbReference type="RefSeq" id="WP_039738017.1">
    <property type="nucleotide sequence ID" value="NZ_JTCM02000014.1"/>
</dbReference>
<dbReference type="GO" id="GO:0005524">
    <property type="term" value="F:ATP binding"/>
    <property type="evidence" value="ECO:0007669"/>
    <property type="project" value="UniProtKB-UniRule"/>
</dbReference>
<dbReference type="GO" id="GO:0004674">
    <property type="term" value="F:protein serine/threonine kinase activity"/>
    <property type="evidence" value="ECO:0007669"/>
    <property type="project" value="UniProtKB-KW"/>
</dbReference>
<protein>
    <submittedName>
        <fullName evidence="7">Serine/threonine protein kinase</fullName>
    </submittedName>
</protein>
<name>A0A846H8C0_9CYAN</name>
<accession>A0A846H8C0</accession>
<dbReference type="CDD" id="cd14014">
    <property type="entry name" value="STKc_PknB_like"/>
    <property type="match status" value="1"/>
</dbReference>
<evidence type="ECO:0000259" key="6">
    <source>
        <dbReference type="PROSITE" id="PS50011"/>
    </source>
</evidence>
<sequence length="516" mass="57893">MNQSAFACPNKTELLANRYQVKQLIGKGGMGEVFLASDILLGGIPVAIKFLSQTVSNPRMQEDFAREARICAVLSQKSLHIVRAHDYGVSEQGKPFYVMEYLCGKSLKDLIPIPLAMFITLGRQICLGLQCAHEGINIDEEIYQLVHRDIKPANILVIPDPILGQLAKILDFGIAKFLNSSATASTNRGFNGTLPYCSPEQLEGEKLDNRSDIYSLGVTMYEMLTGKKPWQPETDFFGAWYKAHHFEAPRAIADINPNLKLPKELDDLIMACLAKAPDSRPQNITQVLNILEKLDPSTYLGLPATLIKAEYTATITPSSPPLPLPPSLPLGSGLPLIVEKACCQLFWPQDKPIQEIVFPQLLNVEQGFAALSLMMSKKEINSRAFCTRYNQFIFVTSPHPMLLWLTVLYNKGLEPKWLPCYLDMQNPQNQKLVSSLAENERYALIFFTLEAPHSCLYVISSRIDPTQRQMLKTWVEHSQSLPPSSLPQLSKNLLKQEYKKMQSHILRHLTSTPQIG</sequence>
<comment type="caution">
    <text evidence="7">The sequence shown here is derived from an EMBL/GenBank/DDBJ whole genome shotgun (WGS) entry which is preliminary data.</text>
</comment>
<keyword evidence="3 7" id="KW-0418">Kinase</keyword>
<evidence type="ECO:0000256" key="4">
    <source>
        <dbReference type="ARBA" id="ARBA00022840"/>
    </source>
</evidence>
<dbReference type="EMBL" id="JTCM02000014">
    <property type="protein sequence ID" value="NEU72860.1"/>
    <property type="molecule type" value="Genomic_DNA"/>
</dbReference>
<dbReference type="Pfam" id="PF00069">
    <property type="entry name" value="Pkinase"/>
    <property type="match status" value="1"/>
</dbReference>
<dbReference type="InterPro" id="IPR008271">
    <property type="entry name" value="Ser/Thr_kinase_AS"/>
</dbReference>
<evidence type="ECO:0000256" key="2">
    <source>
        <dbReference type="ARBA" id="ARBA00022741"/>
    </source>
</evidence>
<dbReference type="InterPro" id="IPR000719">
    <property type="entry name" value="Prot_kinase_dom"/>
</dbReference>
<dbReference type="Proteomes" id="UP000031549">
    <property type="component" value="Unassembled WGS sequence"/>
</dbReference>
<dbReference type="Gene3D" id="3.30.200.20">
    <property type="entry name" value="Phosphorylase Kinase, domain 1"/>
    <property type="match status" value="1"/>
</dbReference>
<keyword evidence="8" id="KW-1185">Reference proteome</keyword>